<feature type="region of interest" description="Disordered" evidence="5">
    <location>
        <begin position="188"/>
        <end position="213"/>
    </location>
</feature>
<feature type="compositionally biased region" description="Acidic residues" evidence="5">
    <location>
        <begin position="625"/>
        <end position="640"/>
    </location>
</feature>
<keyword evidence="2" id="KW-0964">Secreted</keyword>
<sequence length="1081" mass="116090">MLDSSGTSIDYDYGNSWSTISTNGTLVGGTTVYIQIASSSDEGYYNFSYGFGSSAGQPGANQDDAGTGDDAGNSASAATNLSVPATGGNYTGWISSTWDQEDWYLIYVPVNYTIWASVSWTNSSADLDIYMYDSTGLNTVDYAAGSSNPEEVTANGTTVGGDDVLFRVRAWSSDTNYTMNFGMENVSGVPTSDTQNDANTGGDAGNNMTYPTDLPESNGSYSGYISNTDDDDDYYRVNVTCWCLLEATLSWNNTDDYDLILMDSAGAFIDYSYYANPEEVSSGATNITNETVFVRVNAWTGEGEYLLNITLSDQANLPANNQNDSGLGTDAGDVADNSSDIQTYPGLNNFTGWASIDTDANDFYRYAVPLNHGIAVEMTADTNEITPYLVLGWASNYSTIDSSTNLNGDEMVTSNGSIVSGEDVVLRVVAWQGEGIYNLSVWIFTLDTDGDGFWDTEEVNCGSDPEDASDYPLDTDGDGRCDAMDNDDDDDGVVDNDDDFPLDPNEQTDTDNDGVGDNGDDDDDGDGWTDADENICGSDPLDSASRPTDTDGDLSCNAVDEDDDGDGVPDVDDAFPLDPNESVDTDDDGIGDNSDNDDDGDGYSDSTEINCLSDPLDRLSVPQDTDGDGQCDEEDNDDDGDGRSDAVDAFPLDPNEWDDLDSDGIGDNADVDDDGDGYLDDNDEFPRDPSEWDDFDGDGIGDNADEDDDGDGWTDAEEARCGTDQFSLWSVPDDFDDDHICDLEDNDDDNDGIEDVNDWFPFDATEWDDTDRDGVGDHTDLDDDGDGWADIDEPNCGSDPLDANSVPLDNDQDMLCDIIDIDDDNDQVQDVDDAFPFNGNEWSDTDGDGQGNNADIDDDNDDWTDNAEQMCGTDSLSANSVPLDTDADGTCDAVDPDDDGDGVPDVNDVYPKDGTEWEDRNSDGLGDNAHPLSIVDHMKLKPGLTALVFILILAAIGATAAVVLVRKKDDEAATYGDDQYSSYDDTESWAEYEPSEDSEIPPAPPGFEDEVVEDNSEEVPPPPPGFEAESEEVSEVPPAPPGFEEVMAPSDSEVPPPPPGFGSEPDTDNDDSQIPPPPPGF</sequence>
<evidence type="ECO:0000256" key="6">
    <source>
        <dbReference type="SAM" id="Phobius"/>
    </source>
</evidence>
<dbReference type="Gene3D" id="2.60.120.380">
    <property type="match status" value="2"/>
</dbReference>
<proteinExistence type="predicted"/>
<feature type="compositionally biased region" description="Acidic residues" evidence="5">
    <location>
        <begin position="655"/>
        <end position="683"/>
    </location>
</feature>
<evidence type="ECO:0000256" key="2">
    <source>
        <dbReference type="ARBA" id="ARBA00022525"/>
    </source>
</evidence>
<feature type="compositionally biased region" description="Acidic residues" evidence="5">
    <location>
        <begin position="559"/>
        <end position="602"/>
    </location>
</feature>
<feature type="compositionally biased region" description="Acidic residues" evidence="5">
    <location>
        <begin position="691"/>
        <end position="716"/>
    </location>
</feature>
<feature type="region of interest" description="Disordered" evidence="5">
    <location>
        <begin position="975"/>
        <end position="1081"/>
    </location>
</feature>
<evidence type="ECO:0000256" key="4">
    <source>
        <dbReference type="ARBA" id="ARBA00022837"/>
    </source>
</evidence>
<feature type="region of interest" description="Disordered" evidence="5">
    <location>
        <begin position="58"/>
        <end position="78"/>
    </location>
</feature>
<comment type="subcellular location">
    <subcellularLocation>
        <location evidence="1">Secreted</location>
    </subcellularLocation>
</comment>
<feature type="region of interest" description="Disordered" evidence="5">
    <location>
        <begin position="456"/>
        <end position="717"/>
    </location>
</feature>
<feature type="compositionally biased region" description="Acidic residues" evidence="5">
    <location>
        <begin position="456"/>
        <end position="476"/>
    </location>
</feature>
<feature type="compositionally biased region" description="Low complexity" evidence="5">
    <location>
        <begin position="196"/>
        <end position="207"/>
    </location>
</feature>
<organism evidence="7">
    <name type="scientific">uncultured marine group II/III euryarchaeote KM3_200_B09</name>
    <dbReference type="NCBI Taxonomy" id="1457975"/>
    <lineage>
        <taxon>Archaea</taxon>
        <taxon>Methanobacteriati</taxon>
        <taxon>Methanobacteriota</taxon>
        <taxon>environmental samples</taxon>
    </lineage>
</organism>
<dbReference type="AlphaFoldDB" id="A0A075GY76"/>
<dbReference type="InterPro" id="IPR059100">
    <property type="entry name" value="TSP3_bac"/>
</dbReference>
<dbReference type="GO" id="GO:0005509">
    <property type="term" value="F:calcium ion binding"/>
    <property type="evidence" value="ECO:0007669"/>
    <property type="project" value="InterPro"/>
</dbReference>
<keyword evidence="3" id="KW-0732">Signal</keyword>
<dbReference type="Gene3D" id="4.10.1080.10">
    <property type="entry name" value="TSP type-3 repeat"/>
    <property type="match status" value="6"/>
</dbReference>
<feature type="compositionally biased region" description="Acidic residues" evidence="5">
    <location>
        <begin position="780"/>
        <end position="793"/>
    </location>
</feature>
<evidence type="ECO:0000313" key="7">
    <source>
        <dbReference type="EMBL" id="AIF07197.1"/>
    </source>
</evidence>
<dbReference type="Pfam" id="PF18884">
    <property type="entry name" value="TSP3_bac"/>
    <property type="match status" value="5"/>
</dbReference>
<feature type="compositionally biased region" description="Acidic residues" evidence="5">
    <location>
        <begin position="984"/>
        <end position="999"/>
    </location>
</feature>
<reference evidence="7" key="1">
    <citation type="journal article" date="2014" name="Genome Biol. Evol.">
        <title>Pangenome evidence for extensive interdomain horizontal transfer affecting lineage core and shell genes in uncultured planktonic thaumarchaeota and euryarchaeota.</title>
        <authorList>
            <person name="Deschamps P."/>
            <person name="Zivanovic Y."/>
            <person name="Moreira D."/>
            <person name="Rodriguez-Valera F."/>
            <person name="Lopez-Garcia P."/>
        </authorList>
    </citation>
    <scope>NUCLEOTIDE SEQUENCE</scope>
</reference>
<dbReference type="EMBL" id="KF900794">
    <property type="protein sequence ID" value="AIF07197.1"/>
    <property type="molecule type" value="Genomic_DNA"/>
</dbReference>
<evidence type="ECO:0000256" key="3">
    <source>
        <dbReference type="ARBA" id="ARBA00022729"/>
    </source>
</evidence>
<dbReference type="InterPro" id="IPR028974">
    <property type="entry name" value="TSP_type-3_rpt"/>
</dbReference>
<dbReference type="PANTHER" id="PTHR10199">
    <property type="entry name" value="THROMBOSPONDIN"/>
    <property type="match status" value="1"/>
</dbReference>
<keyword evidence="6" id="KW-0472">Membrane</keyword>
<feature type="compositionally biased region" description="Acidic residues" evidence="5">
    <location>
        <begin position="484"/>
        <end position="533"/>
    </location>
</feature>
<evidence type="ECO:0000256" key="1">
    <source>
        <dbReference type="ARBA" id="ARBA00004613"/>
    </source>
</evidence>
<accession>A0A075GY76</accession>
<dbReference type="PANTHER" id="PTHR10199:SF119">
    <property type="entry name" value="RE20510P"/>
    <property type="match status" value="1"/>
</dbReference>
<keyword evidence="6" id="KW-0812">Transmembrane</keyword>
<keyword evidence="4" id="KW-0106">Calcium</keyword>
<feature type="region of interest" description="Disordered" evidence="5">
    <location>
        <begin position="763"/>
        <end position="809"/>
    </location>
</feature>
<feature type="compositionally biased region" description="Acidic residues" evidence="5">
    <location>
        <begin position="1007"/>
        <end position="1017"/>
    </location>
</feature>
<evidence type="ECO:0000256" key="5">
    <source>
        <dbReference type="SAM" id="MobiDB-lite"/>
    </source>
</evidence>
<feature type="region of interest" description="Disordered" evidence="5">
    <location>
        <begin position="838"/>
        <end position="857"/>
    </location>
</feature>
<keyword evidence="6" id="KW-1133">Transmembrane helix</keyword>
<feature type="transmembrane region" description="Helical" evidence="6">
    <location>
        <begin position="943"/>
        <end position="965"/>
    </location>
</feature>
<name>A0A075GY76_9EURY</name>
<protein>
    <submittedName>
        <fullName evidence="7">Uncharacterized protein</fullName>
    </submittedName>
</protein>
<dbReference type="SUPFAM" id="SSF103647">
    <property type="entry name" value="TSP type-3 repeat"/>
    <property type="match status" value="2"/>
</dbReference>